<dbReference type="HOGENOM" id="CLU_008523_10_0_1"/>
<dbReference type="EC" id="3.4.16.5" evidence="2"/>
<proteinExistence type="inferred from homology"/>
<gene>
    <name evidence="8" type="ORF">M422DRAFT_72167</name>
</gene>
<keyword evidence="5" id="KW-0378">Hydrolase</keyword>
<evidence type="ECO:0000313" key="9">
    <source>
        <dbReference type="Proteomes" id="UP000054279"/>
    </source>
</evidence>
<keyword evidence="7" id="KW-1133">Transmembrane helix</keyword>
<feature type="transmembrane region" description="Helical" evidence="7">
    <location>
        <begin position="42"/>
        <end position="60"/>
    </location>
</feature>
<evidence type="ECO:0000256" key="6">
    <source>
        <dbReference type="ARBA" id="ARBA00023180"/>
    </source>
</evidence>
<evidence type="ECO:0000313" key="8">
    <source>
        <dbReference type="EMBL" id="KIJ25379.1"/>
    </source>
</evidence>
<reference evidence="8 9" key="1">
    <citation type="submission" date="2014-06" db="EMBL/GenBank/DDBJ databases">
        <title>Evolutionary Origins and Diversification of the Mycorrhizal Mutualists.</title>
        <authorList>
            <consortium name="DOE Joint Genome Institute"/>
            <consortium name="Mycorrhizal Genomics Consortium"/>
            <person name="Kohler A."/>
            <person name="Kuo A."/>
            <person name="Nagy L.G."/>
            <person name="Floudas D."/>
            <person name="Copeland A."/>
            <person name="Barry K.W."/>
            <person name="Cichocki N."/>
            <person name="Veneault-Fourrey C."/>
            <person name="LaButti K."/>
            <person name="Lindquist E.A."/>
            <person name="Lipzen A."/>
            <person name="Lundell T."/>
            <person name="Morin E."/>
            <person name="Murat C."/>
            <person name="Riley R."/>
            <person name="Ohm R."/>
            <person name="Sun H."/>
            <person name="Tunlid A."/>
            <person name="Henrissat B."/>
            <person name="Grigoriev I.V."/>
            <person name="Hibbett D.S."/>
            <person name="Martin F."/>
        </authorList>
    </citation>
    <scope>NUCLEOTIDE SEQUENCE [LARGE SCALE GENOMIC DNA]</scope>
    <source>
        <strain evidence="8 9">SS14</strain>
    </source>
</reference>
<evidence type="ECO:0000256" key="3">
    <source>
        <dbReference type="ARBA" id="ARBA00022645"/>
    </source>
</evidence>
<dbReference type="PANTHER" id="PTHR11802">
    <property type="entry name" value="SERINE PROTEASE FAMILY S10 SERINE CARBOXYPEPTIDASE"/>
    <property type="match status" value="1"/>
</dbReference>
<dbReference type="SUPFAM" id="SSF53474">
    <property type="entry name" value="alpha/beta-Hydrolases"/>
    <property type="match status" value="1"/>
</dbReference>
<keyword evidence="7" id="KW-0472">Membrane</keyword>
<dbReference type="PRINTS" id="PR00724">
    <property type="entry name" value="CRBOXYPTASEC"/>
</dbReference>
<dbReference type="Proteomes" id="UP000054279">
    <property type="component" value="Unassembled WGS sequence"/>
</dbReference>
<evidence type="ECO:0000256" key="7">
    <source>
        <dbReference type="SAM" id="Phobius"/>
    </source>
</evidence>
<keyword evidence="4" id="KW-0645">Protease</keyword>
<evidence type="ECO:0000256" key="5">
    <source>
        <dbReference type="ARBA" id="ARBA00022801"/>
    </source>
</evidence>
<keyword evidence="3" id="KW-0121">Carboxypeptidase</keyword>
<accession>A0A0C9TU57</accession>
<evidence type="ECO:0000256" key="1">
    <source>
        <dbReference type="ARBA" id="ARBA00009431"/>
    </source>
</evidence>
<sequence length="511" mass="56034">MEPVKSSLISPCTGAKYTTPGAILPTVQEDPATRRKGSSKHVFAVLLLSLIGSLVLFSTISKPESSSYSLGSFFASVATPNFTCSAHNGGSTSHSGHIGLKGDTPKNPKRSFFWYFEAEQTPENAPVILTIGGGPGTSGLMSPVSGQSPCGISEKGIIFNGNRWTEHFNLLALDHPIGVGYSYGTTVNNSRDAAVDVYDFLQKFFVLYPNLRKNKFIISGGSYGGVYGPNIATVINLKNKAIAEGKGEPGAKHINLESIMLSNPYSDPISHFRWTLHYRCVLHQVHNSTTCQELYTILPECLESTQLAFEIPTVENRVAAANLCKVRLNAGSTHGTVMEDTRKKCATYPDMGDCFPYFTWISDTFNNATIKRELGVPDEIKYVTLSDEVFEAFHSAGDQVQPHHLMFPPLLRDGIRLLHYIGAEDGNCAWPGTFSSLKLLRTPFQQDFLNTEDLIWENGIVPNTTVRSVGKGAGNFTYILIPEAGHFVVRDQPALVKSIVEHWVQNESFIS</sequence>
<evidence type="ECO:0000256" key="4">
    <source>
        <dbReference type="ARBA" id="ARBA00022670"/>
    </source>
</evidence>
<protein>
    <recommendedName>
        <fullName evidence="2">carboxypeptidase C</fullName>
        <ecNumber evidence="2">3.4.16.5</ecNumber>
    </recommendedName>
</protein>
<dbReference type="Gene3D" id="3.40.50.1820">
    <property type="entry name" value="alpha/beta hydrolase"/>
    <property type="match status" value="1"/>
</dbReference>
<dbReference type="OrthoDB" id="443318at2759"/>
<evidence type="ECO:0000256" key="2">
    <source>
        <dbReference type="ARBA" id="ARBA00012446"/>
    </source>
</evidence>
<dbReference type="InterPro" id="IPR001563">
    <property type="entry name" value="Peptidase_S10"/>
</dbReference>
<dbReference type="AlphaFoldDB" id="A0A0C9TU57"/>
<comment type="similarity">
    <text evidence="1">Belongs to the peptidase S10 family.</text>
</comment>
<keyword evidence="7" id="KW-0812">Transmembrane</keyword>
<dbReference type="GO" id="GO:0006508">
    <property type="term" value="P:proteolysis"/>
    <property type="evidence" value="ECO:0007669"/>
    <property type="project" value="UniProtKB-KW"/>
</dbReference>
<dbReference type="EMBL" id="KN837418">
    <property type="protein sequence ID" value="KIJ25379.1"/>
    <property type="molecule type" value="Genomic_DNA"/>
</dbReference>
<dbReference type="GO" id="GO:0004185">
    <property type="term" value="F:serine-type carboxypeptidase activity"/>
    <property type="evidence" value="ECO:0007669"/>
    <property type="project" value="UniProtKB-EC"/>
</dbReference>
<dbReference type="Gene3D" id="1.10.287.410">
    <property type="match status" value="1"/>
</dbReference>
<organism evidence="8 9">
    <name type="scientific">Sphaerobolus stellatus (strain SS14)</name>
    <dbReference type="NCBI Taxonomy" id="990650"/>
    <lineage>
        <taxon>Eukaryota</taxon>
        <taxon>Fungi</taxon>
        <taxon>Dikarya</taxon>
        <taxon>Basidiomycota</taxon>
        <taxon>Agaricomycotina</taxon>
        <taxon>Agaricomycetes</taxon>
        <taxon>Phallomycetidae</taxon>
        <taxon>Geastrales</taxon>
        <taxon>Sphaerobolaceae</taxon>
        <taxon>Sphaerobolus</taxon>
    </lineage>
</organism>
<keyword evidence="6" id="KW-0325">Glycoprotein</keyword>
<dbReference type="Pfam" id="PF00450">
    <property type="entry name" value="Peptidase_S10"/>
    <property type="match status" value="1"/>
</dbReference>
<dbReference type="InterPro" id="IPR029058">
    <property type="entry name" value="AB_hydrolase_fold"/>
</dbReference>
<dbReference type="PANTHER" id="PTHR11802:SF113">
    <property type="entry name" value="SERINE CARBOXYPEPTIDASE CTSA-4.1"/>
    <property type="match status" value="1"/>
</dbReference>
<keyword evidence="9" id="KW-1185">Reference proteome</keyword>
<name>A0A0C9TU57_SPHS4</name>